<dbReference type="AlphaFoldDB" id="A0A9X1QR23"/>
<reference evidence="2" key="1">
    <citation type="submission" date="2022-01" db="EMBL/GenBank/DDBJ databases">
        <title>Corynebacterium sp. nov isolated from isolated from the feces of the greater white-fronted geese (Anser albifrons) at Poyang Lake, PR China.</title>
        <authorList>
            <person name="Liu Q."/>
        </authorList>
    </citation>
    <scope>NUCLEOTIDE SEQUENCE</scope>
    <source>
        <strain evidence="2">JCM 32435</strain>
    </source>
</reference>
<name>A0A9X1QR23_9CORY</name>
<organism evidence="2 3">
    <name type="scientific">Corynebacterium uropygiale</name>
    <dbReference type="NCBI Taxonomy" id="1775911"/>
    <lineage>
        <taxon>Bacteria</taxon>
        <taxon>Bacillati</taxon>
        <taxon>Actinomycetota</taxon>
        <taxon>Actinomycetes</taxon>
        <taxon>Mycobacteriales</taxon>
        <taxon>Corynebacteriaceae</taxon>
        <taxon>Corynebacterium</taxon>
    </lineage>
</organism>
<proteinExistence type="predicted"/>
<dbReference type="EMBL" id="JAKGSI010000007">
    <property type="protein sequence ID" value="MCF4007749.1"/>
    <property type="molecule type" value="Genomic_DNA"/>
</dbReference>
<gene>
    <name evidence="2" type="ORF">L1O03_11295</name>
</gene>
<keyword evidence="1" id="KW-1133">Transmembrane helix</keyword>
<feature type="transmembrane region" description="Helical" evidence="1">
    <location>
        <begin position="42"/>
        <end position="59"/>
    </location>
</feature>
<keyword evidence="1" id="KW-0472">Membrane</keyword>
<keyword evidence="3" id="KW-1185">Reference proteome</keyword>
<protein>
    <submittedName>
        <fullName evidence="2">Uncharacterized protein</fullName>
    </submittedName>
</protein>
<comment type="caution">
    <text evidence="2">The sequence shown here is derived from an EMBL/GenBank/DDBJ whole genome shotgun (WGS) entry which is preliminary data.</text>
</comment>
<evidence type="ECO:0000256" key="1">
    <source>
        <dbReference type="SAM" id="Phobius"/>
    </source>
</evidence>
<accession>A0A9X1QR23</accession>
<sequence length="91" mass="10652">MKTTSWSFYGKSQPRWMVALAWVLIFLLPAVAFISLRYDWGYQLLFIYALIAGLIQLVLSWCLRSWLLILIGLFTLTFYYYMAGLLFGIIP</sequence>
<dbReference type="RefSeq" id="WP_236120075.1">
    <property type="nucleotide sequence ID" value="NZ_JAKGSI010000007.1"/>
</dbReference>
<keyword evidence="1" id="KW-0812">Transmembrane</keyword>
<dbReference type="Proteomes" id="UP001139336">
    <property type="component" value="Unassembled WGS sequence"/>
</dbReference>
<feature type="transmembrane region" description="Helical" evidence="1">
    <location>
        <begin position="66"/>
        <end position="90"/>
    </location>
</feature>
<evidence type="ECO:0000313" key="2">
    <source>
        <dbReference type="EMBL" id="MCF4007749.1"/>
    </source>
</evidence>
<evidence type="ECO:0000313" key="3">
    <source>
        <dbReference type="Proteomes" id="UP001139336"/>
    </source>
</evidence>